<proteinExistence type="predicted"/>
<evidence type="ECO:0000313" key="3">
    <source>
        <dbReference type="EMBL" id="VDC89294.1"/>
    </source>
</evidence>
<feature type="compositionally biased region" description="Polar residues" evidence="1">
    <location>
        <begin position="101"/>
        <end position="111"/>
    </location>
</feature>
<dbReference type="AlphaFoldDB" id="A0A3P6APM7"/>
<dbReference type="EMBL" id="LS974618">
    <property type="protein sequence ID" value="CAG7893857.1"/>
    <property type="molecule type" value="Genomic_DNA"/>
</dbReference>
<name>A0A3P6APM7_BRACM</name>
<dbReference type="EMBL" id="LR031573">
    <property type="protein sequence ID" value="VDC89294.1"/>
    <property type="molecule type" value="Genomic_DNA"/>
</dbReference>
<sequence>MITHTLYPSLHRLNLLNNRSSRYQCHSCWVTKSAAATVCISTPAFGAIAATIMASVSVASAEILPPPPQDGETLSNVPEMFLVKTARNRGYNDPYPKTQRSEQSLLFSMNL</sequence>
<evidence type="ECO:0000256" key="1">
    <source>
        <dbReference type="SAM" id="MobiDB-lite"/>
    </source>
</evidence>
<dbReference type="Gramene" id="A02p28090.2_BraZ1">
    <property type="protein sequence ID" value="A02p28090.2_BraZ1.CDS.1"/>
    <property type="gene ID" value="A02g28090.2_BraZ1"/>
</dbReference>
<accession>A0A3P6APM7</accession>
<organism evidence="3">
    <name type="scientific">Brassica campestris</name>
    <name type="common">Field mustard</name>
    <dbReference type="NCBI Taxonomy" id="3711"/>
    <lineage>
        <taxon>Eukaryota</taxon>
        <taxon>Viridiplantae</taxon>
        <taxon>Streptophyta</taxon>
        <taxon>Embryophyta</taxon>
        <taxon>Tracheophyta</taxon>
        <taxon>Spermatophyta</taxon>
        <taxon>Magnoliopsida</taxon>
        <taxon>eudicotyledons</taxon>
        <taxon>Gunneridae</taxon>
        <taxon>Pentapetalae</taxon>
        <taxon>rosids</taxon>
        <taxon>malvids</taxon>
        <taxon>Brassicales</taxon>
        <taxon>Brassicaceae</taxon>
        <taxon>Brassiceae</taxon>
        <taxon>Brassica</taxon>
    </lineage>
</organism>
<evidence type="ECO:0000313" key="2">
    <source>
        <dbReference type="EMBL" id="CAG7893857.1"/>
    </source>
</evidence>
<gene>
    <name evidence="3" type="ORF">BRAA02T07248Z</name>
    <name evidence="2" type="ORF">BRAPAZ1V2_A02P28090.2</name>
</gene>
<protein>
    <submittedName>
        <fullName evidence="2">Uncharacterized protein</fullName>
    </submittedName>
</protein>
<reference evidence="3" key="1">
    <citation type="submission" date="2018-11" db="EMBL/GenBank/DDBJ databases">
        <authorList>
            <consortium name="Genoscope - CEA"/>
            <person name="William W."/>
        </authorList>
    </citation>
    <scope>NUCLEOTIDE SEQUENCE</scope>
</reference>
<feature type="region of interest" description="Disordered" evidence="1">
    <location>
        <begin position="90"/>
        <end position="111"/>
    </location>
</feature>
<dbReference type="Proteomes" id="UP000694005">
    <property type="component" value="Chromosome A02"/>
</dbReference>